<dbReference type="GO" id="GO:0000307">
    <property type="term" value="C:cyclin-dependent protein kinase holoenzyme complex"/>
    <property type="evidence" value="ECO:0007669"/>
    <property type="project" value="TreeGrafter"/>
</dbReference>
<dbReference type="Gene3D" id="1.10.472.10">
    <property type="entry name" value="Cyclin-like"/>
    <property type="match status" value="1"/>
</dbReference>
<feature type="region of interest" description="Disordered" evidence="1">
    <location>
        <begin position="471"/>
        <end position="491"/>
    </location>
</feature>
<feature type="compositionally biased region" description="Acidic residues" evidence="1">
    <location>
        <begin position="473"/>
        <end position="491"/>
    </location>
</feature>
<dbReference type="EMBL" id="LCWV01000004">
    <property type="protein sequence ID" value="PWI73719.1"/>
    <property type="molecule type" value="Genomic_DNA"/>
</dbReference>
<evidence type="ECO:0000256" key="1">
    <source>
        <dbReference type="SAM" id="MobiDB-lite"/>
    </source>
</evidence>
<dbReference type="GO" id="GO:0019901">
    <property type="term" value="F:protein kinase binding"/>
    <property type="evidence" value="ECO:0007669"/>
    <property type="project" value="InterPro"/>
</dbReference>
<dbReference type="GO" id="GO:0005634">
    <property type="term" value="C:nucleus"/>
    <property type="evidence" value="ECO:0007669"/>
    <property type="project" value="TreeGrafter"/>
</dbReference>
<feature type="compositionally biased region" description="Low complexity" evidence="1">
    <location>
        <begin position="170"/>
        <end position="184"/>
    </location>
</feature>
<evidence type="ECO:0000313" key="2">
    <source>
        <dbReference type="EMBL" id="PWI73719.1"/>
    </source>
</evidence>
<dbReference type="PANTHER" id="PTHR15615">
    <property type="match status" value="1"/>
</dbReference>
<accession>A0A2U3EGT7</accession>
<protein>
    <submittedName>
        <fullName evidence="2">Nuc-1 negative regulatory protein preg</fullName>
    </submittedName>
</protein>
<dbReference type="InterPro" id="IPR036915">
    <property type="entry name" value="Cyclin-like_sf"/>
</dbReference>
<dbReference type="PANTHER" id="PTHR15615:SF117">
    <property type="entry name" value="PHO85 CYCLIN PHO80"/>
    <property type="match status" value="1"/>
</dbReference>
<reference evidence="2 3" key="1">
    <citation type="journal article" date="2016" name="Front. Microbiol.">
        <title>Genome and transcriptome sequences reveal the specific parasitism of the nematophagous Purpureocillium lilacinum 36-1.</title>
        <authorList>
            <person name="Xie J."/>
            <person name="Li S."/>
            <person name="Mo C."/>
            <person name="Xiao X."/>
            <person name="Peng D."/>
            <person name="Wang G."/>
            <person name="Xiao Y."/>
        </authorList>
    </citation>
    <scope>NUCLEOTIDE SEQUENCE [LARGE SCALE GENOMIC DNA]</scope>
    <source>
        <strain evidence="2 3">36-1</strain>
    </source>
</reference>
<sequence length="491" mass="52431">MEPPAVLPVSEPRCPRASCSTRDPSAIHRRRRVGSGACQAALKLHSELLGGKQKLEPLKRIHPSVGALRPRSVRRLRPAPEHGPTAAVPEGIVVVALVAALLAVDPDPLLLVARALRGRLSSAITPRPTDSYDAPETMLTTSPVLAGSANASPTAFRRGHAPSSPKARRTSLVAASSSSALTRSPLHNRADGSSAPVADGTAGPHTGGHQQGATTPLGHQNKPPAASRSQFLENTTYQGPSSAQDATAGTAVDLAQQALSPNKRRGSASHAMPQAPAGPSTLPAGQDLQASNTSKRPRTDQQPPKILPTRYELCAVEDMVELIAHMLAELIATNDAIRISSGGLTRFHSRTAPGISVRDYLHRLAKHATLTPPLLLAMVYYIDRLCALYQEFTINTLTVHRFLITAATVAAKGLSDSFWNNTTYARVGGVRVAELKLLELEFLYRVDWKIVPNPEVLVAYYRGLVERTPGYELESDGSSDEDLDDDDGEGE</sequence>
<dbReference type="InterPro" id="IPR013922">
    <property type="entry name" value="Cyclin_PHO80-like"/>
</dbReference>
<evidence type="ECO:0000313" key="3">
    <source>
        <dbReference type="Proteomes" id="UP000245956"/>
    </source>
</evidence>
<feature type="region of interest" description="Disordered" evidence="1">
    <location>
        <begin position="260"/>
        <end position="306"/>
    </location>
</feature>
<organism evidence="2 3">
    <name type="scientific">Purpureocillium lilacinum</name>
    <name type="common">Paecilomyces lilacinus</name>
    <dbReference type="NCBI Taxonomy" id="33203"/>
    <lineage>
        <taxon>Eukaryota</taxon>
        <taxon>Fungi</taxon>
        <taxon>Dikarya</taxon>
        <taxon>Ascomycota</taxon>
        <taxon>Pezizomycotina</taxon>
        <taxon>Sordariomycetes</taxon>
        <taxon>Hypocreomycetidae</taxon>
        <taxon>Hypocreales</taxon>
        <taxon>Ophiocordycipitaceae</taxon>
        <taxon>Purpureocillium</taxon>
    </lineage>
</organism>
<dbReference type="GO" id="GO:0016538">
    <property type="term" value="F:cyclin-dependent protein serine/threonine kinase regulator activity"/>
    <property type="evidence" value="ECO:0007669"/>
    <property type="project" value="TreeGrafter"/>
</dbReference>
<dbReference type="AlphaFoldDB" id="A0A2U3EGT7"/>
<feature type="region of interest" description="Disordered" evidence="1">
    <location>
        <begin position="149"/>
        <end position="226"/>
    </location>
</feature>
<dbReference type="CDD" id="cd20558">
    <property type="entry name" value="CYCLIN_ScPCL7-like"/>
    <property type="match status" value="1"/>
</dbReference>
<gene>
    <name evidence="2" type="ORF">PCL_08995</name>
</gene>
<name>A0A2U3EGT7_PURLI</name>
<dbReference type="Proteomes" id="UP000245956">
    <property type="component" value="Unassembled WGS sequence"/>
</dbReference>
<proteinExistence type="predicted"/>
<dbReference type="SUPFAM" id="SSF47954">
    <property type="entry name" value="Cyclin-like"/>
    <property type="match status" value="1"/>
</dbReference>
<comment type="caution">
    <text evidence="2">The sequence shown here is derived from an EMBL/GenBank/DDBJ whole genome shotgun (WGS) entry which is preliminary data.</text>
</comment>
<dbReference type="Pfam" id="PF08613">
    <property type="entry name" value="Cyclin"/>
    <property type="match status" value="1"/>
</dbReference>